<dbReference type="InterPro" id="IPR007396">
    <property type="entry name" value="TR_PAI2-type"/>
</dbReference>
<dbReference type="SUPFAM" id="SSF50475">
    <property type="entry name" value="FMN-binding split barrel"/>
    <property type="match status" value="1"/>
</dbReference>
<dbReference type="Gene3D" id="2.30.110.10">
    <property type="entry name" value="Electron Transport, Fmn-binding Protein, Chain A"/>
    <property type="match status" value="1"/>
</dbReference>
<organism evidence="1 2">
    <name type="scientific">Luteibacter rhizovicinus DSM 16549</name>
    <dbReference type="NCBI Taxonomy" id="1440763"/>
    <lineage>
        <taxon>Bacteria</taxon>
        <taxon>Pseudomonadati</taxon>
        <taxon>Pseudomonadota</taxon>
        <taxon>Gammaproteobacteria</taxon>
        <taxon>Lysobacterales</taxon>
        <taxon>Rhodanobacteraceae</taxon>
        <taxon>Luteibacter</taxon>
    </lineage>
</organism>
<dbReference type="AlphaFoldDB" id="A0A1L3EVV2"/>
<accession>A0A1L3EVV2</accession>
<sequence length="212" mass="23049">MYTPKTFVESRLPVLHEAIRSIAFGTLVTAGEGGIEASHLPFVLVPDEGPLGTLYAHVARPNNHAGRHGGEVLAIFAGAHAYISPNGYPGKATHHREVPTWNYIAVHAYGRVETYDDPARLRAHLVSLTDQSERAASQPVPWKVDDAPDDYVAANLRAIIGIRLPIDRLEGKWKLGQNRPVEDRLGAATLLAERPGDDEQAIARAMVDSTKG</sequence>
<proteinExistence type="predicted"/>
<dbReference type="InterPro" id="IPR012349">
    <property type="entry name" value="Split_barrel_FMN-bd"/>
</dbReference>
<dbReference type="Pfam" id="PF04299">
    <property type="entry name" value="FMN_bind_2"/>
    <property type="match status" value="1"/>
</dbReference>
<reference evidence="2" key="1">
    <citation type="submission" date="2016-09" db="EMBL/GenBank/DDBJ databases">
        <authorList>
            <person name="Lysoe E."/>
        </authorList>
    </citation>
    <scope>NUCLEOTIDE SEQUENCE [LARGE SCALE GENOMIC DNA]</scope>
    <source>
        <strain evidence="2">LJ96T</strain>
    </source>
</reference>
<dbReference type="EMBL" id="CP017480">
    <property type="protein sequence ID" value="APG05179.1"/>
    <property type="molecule type" value="Genomic_DNA"/>
</dbReference>
<dbReference type="PIRSF" id="PIRSF010372">
    <property type="entry name" value="PaiB"/>
    <property type="match status" value="1"/>
</dbReference>
<gene>
    <name evidence="1" type="ORF">BJI69_15580</name>
</gene>
<dbReference type="OrthoDB" id="9794948at2"/>
<dbReference type="Proteomes" id="UP000182987">
    <property type="component" value="Chromosome"/>
</dbReference>
<evidence type="ECO:0008006" key="3">
    <source>
        <dbReference type="Google" id="ProtNLM"/>
    </source>
</evidence>
<dbReference type="PANTHER" id="PTHR35802:SF1">
    <property type="entry name" value="PROTEASE SYNTHASE AND SPORULATION PROTEIN PAI 2"/>
    <property type="match status" value="1"/>
</dbReference>
<dbReference type="PANTHER" id="PTHR35802">
    <property type="entry name" value="PROTEASE SYNTHASE AND SPORULATION PROTEIN PAI 2"/>
    <property type="match status" value="1"/>
</dbReference>
<keyword evidence="2" id="KW-1185">Reference proteome</keyword>
<dbReference type="KEGG" id="lrz:BJI69_15580"/>
<name>A0A1L3EVV2_9GAMM</name>
<evidence type="ECO:0000313" key="1">
    <source>
        <dbReference type="EMBL" id="APG05179.1"/>
    </source>
</evidence>
<dbReference type="RefSeq" id="WP_046980795.1">
    <property type="nucleotide sequence ID" value="NZ_CP017480.1"/>
</dbReference>
<protein>
    <recommendedName>
        <fullName evidence="3">Transcriptional regulator</fullName>
    </recommendedName>
</protein>
<dbReference type="STRING" id="1440763.BJI69_15580"/>
<evidence type="ECO:0000313" key="2">
    <source>
        <dbReference type="Proteomes" id="UP000182987"/>
    </source>
</evidence>